<protein>
    <submittedName>
        <fullName evidence="9">Cryptochrome-1</fullName>
    </submittedName>
</protein>
<evidence type="ECO:0000256" key="4">
    <source>
        <dbReference type="PIRSR" id="PIRSR602081-1"/>
    </source>
</evidence>
<organism evidence="9 10">
    <name type="scientific">Armadillidium nasatum</name>
    <dbReference type="NCBI Taxonomy" id="96803"/>
    <lineage>
        <taxon>Eukaryota</taxon>
        <taxon>Metazoa</taxon>
        <taxon>Ecdysozoa</taxon>
        <taxon>Arthropoda</taxon>
        <taxon>Crustacea</taxon>
        <taxon>Multicrustacea</taxon>
        <taxon>Malacostraca</taxon>
        <taxon>Eumalacostraca</taxon>
        <taxon>Peracarida</taxon>
        <taxon>Isopoda</taxon>
        <taxon>Oniscidea</taxon>
        <taxon>Crinocheta</taxon>
        <taxon>Armadillidiidae</taxon>
        <taxon>Armadillidium</taxon>
    </lineage>
</organism>
<dbReference type="PANTHER" id="PTHR11455:SF30">
    <property type="entry name" value="CRYPTOCHROME-1"/>
    <property type="match status" value="1"/>
</dbReference>
<dbReference type="GO" id="GO:0003677">
    <property type="term" value="F:DNA binding"/>
    <property type="evidence" value="ECO:0007669"/>
    <property type="project" value="TreeGrafter"/>
</dbReference>
<feature type="domain" description="Photolyase/cryptochrome alpha/beta" evidence="8">
    <location>
        <begin position="11"/>
        <end position="140"/>
    </location>
</feature>
<dbReference type="OrthoDB" id="435881at2759"/>
<dbReference type="FunFam" id="1.10.579.10:FF:000001">
    <property type="entry name" value="Cryptochrome 1"/>
    <property type="match status" value="1"/>
</dbReference>
<feature type="site" description="Electron transfer via tryptophanyl radical" evidence="5">
    <location>
        <position position="375"/>
    </location>
</feature>
<reference evidence="9 10" key="1">
    <citation type="journal article" date="2019" name="PLoS Biol.">
        <title>Sex chromosomes control vertical transmission of feminizing Wolbachia symbionts in an isopod.</title>
        <authorList>
            <person name="Becking T."/>
            <person name="Chebbi M.A."/>
            <person name="Giraud I."/>
            <person name="Moumen B."/>
            <person name="Laverre T."/>
            <person name="Caubet Y."/>
            <person name="Peccoud J."/>
            <person name="Gilbert C."/>
            <person name="Cordaux R."/>
        </authorList>
    </citation>
    <scope>NUCLEOTIDE SEQUENCE [LARGE SCALE GENOMIC DNA]</scope>
    <source>
        <strain evidence="9">ANa2</strain>
        <tissue evidence="9">Whole body excluding digestive tract and cuticle</tissue>
    </source>
</reference>
<evidence type="ECO:0000259" key="8">
    <source>
        <dbReference type="PROSITE" id="PS51645"/>
    </source>
</evidence>
<feature type="compositionally biased region" description="Low complexity" evidence="6">
    <location>
        <begin position="476"/>
        <end position="488"/>
    </location>
</feature>
<dbReference type="GO" id="GO:0071949">
    <property type="term" value="F:FAD binding"/>
    <property type="evidence" value="ECO:0007669"/>
    <property type="project" value="TreeGrafter"/>
</dbReference>
<feature type="site" description="Electron transfer via tryptophanyl radical" evidence="5">
    <location>
        <position position="352"/>
    </location>
</feature>
<feature type="site" description="Electron transfer via tryptophanyl radical" evidence="5">
    <location>
        <position position="298"/>
    </location>
</feature>
<feature type="binding site" evidence="4">
    <location>
        <begin position="365"/>
        <end position="367"/>
    </location>
    <ligand>
        <name>FAD</name>
        <dbReference type="ChEBI" id="CHEBI:57692"/>
    </ligand>
</feature>
<dbReference type="GO" id="GO:0005737">
    <property type="term" value="C:cytoplasm"/>
    <property type="evidence" value="ECO:0007669"/>
    <property type="project" value="TreeGrafter"/>
</dbReference>
<dbReference type="Gene3D" id="1.10.579.10">
    <property type="entry name" value="DNA Cyclobutane Dipyrimidine Photolyase, subunit A, domain 3"/>
    <property type="match status" value="1"/>
</dbReference>
<dbReference type="GO" id="GO:0032922">
    <property type="term" value="P:circadian regulation of gene expression"/>
    <property type="evidence" value="ECO:0007669"/>
    <property type="project" value="TreeGrafter"/>
</dbReference>
<feature type="transmembrane region" description="Helical" evidence="7">
    <location>
        <begin position="152"/>
        <end position="177"/>
    </location>
</feature>
<evidence type="ECO:0000256" key="1">
    <source>
        <dbReference type="ARBA" id="ARBA00005862"/>
    </source>
</evidence>
<keyword evidence="3 4" id="KW-0274">FAD</keyword>
<dbReference type="Pfam" id="PF00875">
    <property type="entry name" value="DNA_photolyase"/>
    <property type="match status" value="1"/>
</dbReference>
<dbReference type="Proteomes" id="UP000326759">
    <property type="component" value="Unassembled WGS sequence"/>
</dbReference>
<dbReference type="InterPro" id="IPR036134">
    <property type="entry name" value="Crypto/Photolyase_FAD-like_sf"/>
</dbReference>
<dbReference type="EMBL" id="SEYY01021793">
    <property type="protein sequence ID" value="KAB7496070.1"/>
    <property type="molecule type" value="Genomic_DNA"/>
</dbReference>
<comment type="caution">
    <text evidence="9">The sequence shown here is derived from an EMBL/GenBank/DDBJ whole genome shotgun (WGS) entry which is preliminary data.</text>
</comment>
<evidence type="ECO:0000256" key="2">
    <source>
        <dbReference type="ARBA" id="ARBA00022630"/>
    </source>
</evidence>
<evidence type="ECO:0000256" key="6">
    <source>
        <dbReference type="SAM" id="MobiDB-lite"/>
    </source>
</evidence>
<keyword evidence="7" id="KW-0812">Transmembrane</keyword>
<evidence type="ECO:0000313" key="10">
    <source>
        <dbReference type="Proteomes" id="UP000326759"/>
    </source>
</evidence>
<keyword evidence="10" id="KW-1185">Reference proteome</keyword>
<dbReference type="InterPro" id="IPR002081">
    <property type="entry name" value="Cryptochrome/DNA_photolyase_1"/>
</dbReference>
<feature type="region of interest" description="Disordered" evidence="6">
    <location>
        <begin position="476"/>
        <end position="497"/>
    </location>
</feature>
<dbReference type="Gene3D" id="1.25.40.80">
    <property type="match status" value="1"/>
</dbReference>
<dbReference type="SUPFAM" id="SSF52425">
    <property type="entry name" value="Cryptochrome/photolyase, N-terminal domain"/>
    <property type="match status" value="1"/>
</dbReference>
<dbReference type="InterPro" id="IPR014729">
    <property type="entry name" value="Rossmann-like_a/b/a_fold"/>
</dbReference>
<gene>
    <name evidence="9" type="primary">CRY1</name>
    <name evidence="9" type="ORF">Anas_00700</name>
</gene>
<dbReference type="SUPFAM" id="SSF48173">
    <property type="entry name" value="Cryptochrome/photolyase FAD-binding domain"/>
    <property type="match status" value="1"/>
</dbReference>
<feature type="binding site" evidence="4">
    <location>
        <begin position="267"/>
        <end position="274"/>
    </location>
    <ligand>
        <name>FAD</name>
        <dbReference type="ChEBI" id="CHEBI:57692"/>
    </ligand>
</feature>
<keyword evidence="7" id="KW-0472">Membrane</keyword>
<evidence type="ECO:0000256" key="3">
    <source>
        <dbReference type="ARBA" id="ARBA00022827"/>
    </source>
</evidence>
<dbReference type="InterPro" id="IPR036155">
    <property type="entry name" value="Crypto/Photolyase_N_sf"/>
</dbReference>
<dbReference type="PROSITE" id="PS51645">
    <property type="entry name" value="PHR_CRY_ALPHA_BETA"/>
    <property type="match status" value="1"/>
</dbReference>
<dbReference type="Pfam" id="PF03441">
    <property type="entry name" value="FAD_binding_7"/>
    <property type="match status" value="1"/>
</dbReference>
<comment type="cofactor">
    <cofactor evidence="4">
        <name>FAD</name>
        <dbReference type="ChEBI" id="CHEBI:57692"/>
    </cofactor>
    <text evidence="4">Binds 1 FAD per subunit.</text>
</comment>
<dbReference type="GO" id="GO:0043153">
    <property type="term" value="P:entrainment of circadian clock by photoperiod"/>
    <property type="evidence" value="ECO:0007669"/>
    <property type="project" value="TreeGrafter"/>
</dbReference>
<evidence type="ECO:0000256" key="7">
    <source>
        <dbReference type="SAM" id="Phobius"/>
    </source>
</evidence>
<comment type="similarity">
    <text evidence="1">Belongs to the DNA photolyase class-1 family.</text>
</comment>
<dbReference type="InterPro" id="IPR006050">
    <property type="entry name" value="DNA_photolyase_N"/>
</dbReference>
<dbReference type="GO" id="GO:0005634">
    <property type="term" value="C:nucleus"/>
    <property type="evidence" value="ECO:0007669"/>
    <property type="project" value="TreeGrafter"/>
</dbReference>
<name>A0A5N5STS6_9CRUS</name>
<keyword evidence="7" id="KW-1133">Transmembrane helix</keyword>
<evidence type="ECO:0000256" key="5">
    <source>
        <dbReference type="PIRSR" id="PIRSR602081-2"/>
    </source>
</evidence>
<dbReference type="GO" id="GO:0045892">
    <property type="term" value="P:negative regulation of DNA-templated transcription"/>
    <property type="evidence" value="ECO:0007669"/>
    <property type="project" value="TreeGrafter"/>
</dbReference>
<dbReference type="InterPro" id="IPR005101">
    <property type="entry name" value="Cryptochr/Photolyase_FAD-bd"/>
</dbReference>
<dbReference type="PANTHER" id="PTHR11455">
    <property type="entry name" value="CRYPTOCHROME"/>
    <property type="match status" value="1"/>
</dbReference>
<keyword evidence="2 4" id="KW-0285">Flavoprotein</keyword>
<dbReference type="AlphaFoldDB" id="A0A5N5STS6"/>
<dbReference type="Gene3D" id="3.40.50.620">
    <property type="entry name" value="HUPs"/>
    <property type="match status" value="1"/>
</dbReference>
<evidence type="ECO:0000313" key="9">
    <source>
        <dbReference type="EMBL" id="KAB7496070.1"/>
    </source>
</evidence>
<proteinExistence type="inferred from homology"/>
<accession>A0A5N5STS6</accession>
<sequence>MTGTSLKGKPKHVVHWFRKGLRIHDNPSLRLGLKNSTTFRCIFILDPWFAGSSNVGINRWRFLLQSLEDLDRSLRKFNSRLFVIRGQPAKALPDIFREWGTNILTFEEDPEPFGKARDANIIAMAREMGIKVIVRTSHTLYKLDSEINPLPFFITLFFLFLISYIKIGVIILIFLFLGFDTDHLHAPVWKGGEIEALERLEYHLERKAWVASFGKPKMTPQSLYASPTGLSPYLRFGCLSARQFFLKLNDLFQKIKKLPPPLSIHGQLLWREFYYCAATNNPKFDHMEGNPICVQIPWDKNPEALAKWANGQTGYPWIDAIMTQLRQEGWVHNVARHAVACFLTRGDLWVSWEEGMKVFDELLLDADWAVNAGSWMWLSCSSFFQQFFHCYCPVRYGRKADPNGDYIRTYLPILKNFPTKYIHEPWTAPESIQRAAKCIIGKDYPMPMVDHIKQSQHNIERMKQVYQQLTHYRGSINSGSKSGKENNNLLPPSSDFEKIHQRRKMKDFKRETNQTVSIHA</sequence>